<feature type="non-terminal residue" evidence="1">
    <location>
        <position position="1"/>
    </location>
</feature>
<dbReference type="GO" id="GO:0004674">
    <property type="term" value="F:protein serine/threonine kinase activity"/>
    <property type="evidence" value="ECO:0007669"/>
    <property type="project" value="TreeGrafter"/>
</dbReference>
<evidence type="ECO:0000313" key="2">
    <source>
        <dbReference type="Proteomes" id="UP000243217"/>
    </source>
</evidence>
<dbReference type="InterPro" id="IPR016024">
    <property type="entry name" value="ARM-type_fold"/>
</dbReference>
<dbReference type="InterPro" id="IPR050517">
    <property type="entry name" value="DDR_Repair_Kinase"/>
</dbReference>
<gene>
    <name evidence="1" type="ORF">THRCLA_10510</name>
</gene>
<keyword evidence="2" id="KW-1185">Reference proteome</keyword>
<dbReference type="GO" id="GO:0005737">
    <property type="term" value="C:cytoplasm"/>
    <property type="evidence" value="ECO:0007669"/>
    <property type="project" value="TreeGrafter"/>
</dbReference>
<dbReference type="PANTHER" id="PTHR11139:SF9">
    <property type="entry name" value="SERINE_THREONINE-PROTEIN KINASE MTOR"/>
    <property type="match status" value="1"/>
</dbReference>
<reference evidence="1 2" key="1">
    <citation type="journal article" date="2014" name="Genome Biol. Evol.">
        <title>The secreted proteins of Achlya hypogyna and Thraustotheca clavata identify the ancestral oomycete secretome and reveal gene acquisitions by horizontal gene transfer.</title>
        <authorList>
            <person name="Misner I."/>
            <person name="Blouin N."/>
            <person name="Leonard G."/>
            <person name="Richards T.A."/>
            <person name="Lane C.E."/>
        </authorList>
    </citation>
    <scope>NUCLEOTIDE SEQUENCE [LARGE SCALE GENOMIC DNA]</scope>
    <source>
        <strain evidence="1 2">ATCC 34112</strain>
    </source>
</reference>
<keyword evidence="1" id="KW-0418">Kinase</keyword>
<name>A0A1V9YMA4_9STRA</name>
<protein>
    <submittedName>
        <fullName evidence="1">Phosphatidylinositol kinase (PIK-L1)</fullName>
    </submittedName>
</protein>
<dbReference type="InterPro" id="IPR011989">
    <property type="entry name" value="ARM-like"/>
</dbReference>
<dbReference type="STRING" id="74557.A0A1V9YMA4"/>
<evidence type="ECO:0000313" key="1">
    <source>
        <dbReference type="EMBL" id="OQR86843.1"/>
    </source>
</evidence>
<dbReference type="PANTHER" id="PTHR11139">
    <property type="entry name" value="ATAXIA TELANGIECTASIA MUTATED ATM -RELATED"/>
    <property type="match status" value="1"/>
</dbReference>
<dbReference type="OrthoDB" id="151859at2759"/>
<organism evidence="1 2">
    <name type="scientific">Thraustotheca clavata</name>
    <dbReference type="NCBI Taxonomy" id="74557"/>
    <lineage>
        <taxon>Eukaryota</taxon>
        <taxon>Sar</taxon>
        <taxon>Stramenopiles</taxon>
        <taxon>Oomycota</taxon>
        <taxon>Saprolegniomycetes</taxon>
        <taxon>Saprolegniales</taxon>
        <taxon>Achlyaceae</taxon>
        <taxon>Thraustotheca</taxon>
    </lineage>
</organism>
<dbReference type="GO" id="GO:0016242">
    <property type="term" value="P:negative regulation of macroautophagy"/>
    <property type="evidence" value="ECO:0007669"/>
    <property type="project" value="TreeGrafter"/>
</dbReference>
<dbReference type="GO" id="GO:0005634">
    <property type="term" value="C:nucleus"/>
    <property type="evidence" value="ECO:0007669"/>
    <property type="project" value="TreeGrafter"/>
</dbReference>
<proteinExistence type="predicted"/>
<dbReference type="Proteomes" id="UP000243217">
    <property type="component" value="Unassembled WGS sequence"/>
</dbReference>
<dbReference type="Gene3D" id="1.25.10.10">
    <property type="entry name" value="Leucine-rich Repeat Variant"/>
    <property type="match status" value="2"/>
</dbReference>
<feature type="non-terminal residue" evidence="1">
    <location>
        <position position="500"/>
    </location>
</feature>
<dbReference type="EMBL" id="JNBS01003474">
    <property type="protein sequence ID" value="OQR86843.1"/>
    <property type="molecule type" value="Genomic_DNA"/>
</dbReference>
<dbReference type="GO" id="GO:0031929">
    <property type="term" value="P:TOR signaling"/>
    <property type="evidence" value="ECO:0007669"/>
    <property type="project" value="TreeGrafter"/>
</dbReference>
<keyword evidence="1" id="KW-0808">Transferase</keyword>
<comment type="caution">
    <text evidence="1">The sequence shown here is derived from an EMBL/GenBank/DDBJ whole genome shotgun (WGS) entry which is preliminary data.</text>
</comment>
<dbReference type="GO" id="GO:0031931">
    <property type="term" value="C:TORC1 complex"/>
    <property type="evidence" value="ECO:0007669"/>
    <property type="project" value="TreeGrafter"/>
</dbReference>
<dbReference type="SUPFAM" id="SSF48371">
    <property type="entry name" value="ARM repeat"/>
    <property type="match status" value="1"/>
</dbReference>
<dbReference type="AlphaFoldDB" id="A0A1V9YMA4"/>
<accession>A0A1V9YMA4</accession>
<dbReference type="GO" id="GO:0031932">
    <property type="term" value="C:TORC2 complex"/>
    <property type="evidence" value="ECO:0007669"/>
    <property type="project" value="TreeGrafter"/>
</dbReference>
<sequence length="500" mass="55255">ILTTKSPSWDSIHGSLLVVGQLLQNTGSFMVPRFREVCDIVLCYKDSRDRLVARSVCLLLPQLASYCTDAFVRHYLGTCVTHLMKRVTIYTSAAERGIAFLALGQLALAVGDTLVDQLPGIVQLLHDGMKRNRYFCIETLTCVAHFTRACGSTFEPYLPSLLAQMMEGGLNDPLIEALSDIVSNVPSLMTGIQERLLNEISLVLRGVPFLSMDDKQYKAPPALGVGTSPSQAAQSLSLETLSWFNFNGPFSILLFVRDGVCLYLNHPDTSVRKQAVVACAKLLQPTSTRKGGPSGRVIDEILQQLLQIGITDIEACVRKSVVESLDERYDNWLSQESHLTMLFFLLNDENPEIREATMGLLERLAPINPASALPLLRRVLNQLLTEIEYAMDLRILEDSTKLLGRLIRGSQYLVEQHVTRILHVLLPKHHDGKIIKQDFTSAVLSIVGELAISVHEPMAAYEPTLLPLILDALQDHGSIYKRQVALVTLGQLTGSTGSVV</sequence>